<accession>A0AAW2VC65</accession>
<feature type="compositionally biased region" description="Low complexity" evidence="3">
    <location>
        <begin position="59"/>
        <end position="70"/>
    </location>
</feature>
<reference evidence="4" key="1">
    <citation type="submission" date="2020-06" db="EMBL/GenBank/DDBJ databases">
        <authorList>
            <person name="Li T."/>
            <person name="Hu X."/>
            <person name="Zhang T."/>
            <person name="Song X."/>
            <person name="Zhang H."/>
            <person name="Dai N."/>
            <person name="Sheng W."/>
            <person name="Hou X."/>
            <person name="Wei L."/>
        </authorList>
    </citation>
    <scope>NUCLEOTIDE SEQUENCE</scope>
    <source>
        <strain evidence="4">KEN1</strain>
        <tissue evidence="4">Leaf</tissue>
    </source>
</reference>
<keyword evidence="2" id="KW-0539">Nucleus</keyword>
<feature type="region of interest" description="Disordered" evidence="3">
    <location>
        <begin position="190"/>
        <end position="212"/>
    </location>
</feature>
<protein>
    <submittedName>
        <fullName evidence="4">Uncharacterized protein</fullName>
    </submittedName>
</protein>
<evidence type="ECO:0000256" key="1">
    <source>
        <dbReference type="ARBA" id="ARBA00004123"/>
    </source>
</evidence>
<name>A0AAW2VC65_9LAMI</name>
<comment type="subcellular location">
    <subcellularLocation>
        <location evidence="1">Nucleus</location>
    </subcellularLocation>
</comment>
<proteinExistence type="predicted"/>
<feature type="region of interest" description="Disordered" evidence="3">
    <location>
        <begin position="36"/>
        <end position="84"/>
    </location>
</feature>
<dbReference type="GO" id="GO:0005634">
    <property type="term" value="C:nucleus"/>
    <property type="evidence" value="ECO:0007669"/>
    <property type="project" value="UniProtKB-SubCell"/>
</dbReference>
<evidence type="ECO:0000256" key="2">
    <source>
        <dbReference type="ARBA" id="ARBA00023242"/>
    </source>
</evidence>
<comment type="caution">
    <text evidence="4">The sequence shown here is derived from an EMBL/GenBank/DDBJ whole genome shotgun (WGS) entry which is preliminary data.</text>
</comment>
<gene>
    <name evidence="4" type="ORF">Slati_2853600</name>
</gene>
<evidence type="ECO:0000256" key="3">
    <source>
        <dbReference type="SAM" id="MobiDB-lite"/>
    </source>
</evidence>
<reference evidence="4" key="2">
    <citation type="journal article" date="2024" name="Plant">
        <title>Genomic evolution and insights into agronomic trait innovations of Sesamum species.</title>
        <authorList>
            <person name="Miao H."/>
            <person name="Wang L."/>
            <person name="Qu L."/>
            <person name="Liu H."/>
            <person name="Sun Y."/>
            <person name="Le M."/>
            <person name="Wang Q."/>
            <person name="Wei S."/>
            <person name="Zheng Y."/>
            <person name="Lin W."/>
            <person name="Duan Y."/>
            <person name="Cao H."/>
            <person name="Xiong S."/>
            <person name="Wang X."/>
            <person name="Wei L."/>
            <person name="Li C."/>
            <person name="Ma Q."/>
            <person name="Ju M."/>
            <person name="Zhao R."/>
            <person name="Li G."/>
            <person name="Mu C."/>
            <person name="Tian Q."/>
            <person name="Mei H."/>
            <person name="Zhang T."/>
            <person name="Gao T."/>
            <person name="Zhang H."/>
        </authorList>
    </citation>
    <scope>NUCLEOTIDE SEQUENCE</scope>
    <source>
        <strain evidence="4">KEN1</strain>
    </source>
</reference>
<dbReference type="PANTHER" id="PTHR33172:SF96">
    <property type="entry name" value="PROTEIN OXIDATIVE STRESS 3 LIKE 3"/>
    <property type="match status" value="1"/>
</dbReference>
<dbReference type="AlphaFoldDB" id="A0AAW2VC65"/>
<dbReference type="PANTHER" id="PTHR33172">
    <property type="entry name" value="OS08G0516900 PROTEIN"/>
    <property type="match status" value="1"/>
</dbReference>
<dbReference type="GO" id="GO:0006950">
    <property type="term" value="P:response to stress"/>
    <property type="evidence" value="ECO:0007669"/>
    <property type="project" value="UniProtKB-ARBA"/>
</dbReference>
<dbReference type="InterPro" id="IPR051992">
    <property type="entry name" value="OxStress_Response_Reg"/>
</dbReference>
<dbReference type="EMBL" id="JACGWN010000010">
    <property type="protein sequence ID" value="KAL0426788.1"/>
    <property type="molecule type" value="Genomic_DNA"/>
</dbReference>
<feature type="compositionally biased region" description="Low complexity" evidence="3">
    <location>
        <begin position="190"/>
        <end position="207"/>
    </location>
</feature>
<organism evidence="4">
    <name type="scientific">Sesamum latifolium</name>
    <dbReference type="NCBI Taxonomy" id="2727402"/>
    <lineage>
        <taxon>Eukaryota</taxon>
        <taxon>Viridiplantae</taxon>
        <taxon>Streptophyta</taxon>
        <taxon>Embryophyta</taxon>
        <taxon>Tracheophyta</taxon>
        <taxon>Spermatophyta</taxon>
        <taxon>Magnoliopsida</taxon>
        <taxon>eudicotyledons</taxon>
        <taxon>Gunneridae</taxon>
        <taxon>Pentapetalae</taxon>
        <taxon>asterids</taxon>
        <taxon>lamiids</taxon>
        <taxon>Lamiales</taxon>
        <taxon>Pedaliaceae</taxon>
        <taxon>Sesamum</taxon>
    </lineage>
</organism>
<sequence>MSIALGRSSSGGDHGIERPGFARSNMACVSAIYSPAEEASEDRRFGAAQQLVSEDRSRSLSSSSTSSIGKNSDESAGGGGGDEEEVQNCFGKNMVVVGETKVYFLFRRKSISKFYCGKSKSFTSLSDAASCSSVKDIAKPENAYTRKRKTLLAFNNFLEKKRDNIRVGGISKRPTNSRSMLALAATMNCSETNSGETSNSNSSSPGCSLPPLPPHARRAINCEHSVSPPAEKFSSWRSFSLSDLQGAAAVEASSPSAVGSWINNSNK</sequence>
<evidence type="ECO:0000313" key="4">
    <source>
        <dbReference type="EMBL" id="KAL0426788.1"/>
    </source>
</evidence>